<evidence type="ECO:0000313" key="3">
    <source>
        <dbReference type="EMBL" id="OGI66633.1"/>
    </source>
</evidence>
<organism evidence="3 4">
    <name type="scientific">Candidatus Muproteobacteria bacterium RBG_16_60_9</name>
    <dbReference type="NCBI Taxonomy" id="1817755"/>
    <lineage>
        <taxon>Bacteria</taxon>
        <taxon>Pseudomonadati</taxon>
        <taxon>Pseudomonadota</taxon>
        <taxon>Candidatus Muproteobacteria</taxon>
    </lineage>
</organism>
<dbReference type="Proteomes" id="UP000179076">
    <property type="component" value="Unassembled WGS sequence"/>
</dbReference>
<evidence type="ECO:0000256" key="1">
    <source>
        <dbReference type="SAM" id="MobiDB-lite"/>
    </source>
</evidence>
<evidence type="ECO:0000313" key="4">
    <source>
        <dbReference type="Proteomes" id="UP000179076"/>
    </source>
</evidence>
<dbReference type="AlphaFoldDB" id="A0A1F6VAD3"/>
<dbReference type="EMBL" id="MFSP01000083">
    <property type="protein sequence ID" value="OGI66633.1"/>
    <property type="molecule type" value="Genomic_DNA"/>
</dbReference>
<accession>A0A1F6VAD3</accession>
<protein>
    <submittedName>
        <fullName evidence="3">Uncharacterized protein</fullName>
    </submittedName>
</protein>
<evidence type="ECO:0000256" key="2">
    <source>
        <dbReference type="SAM" id="Phobius"/>
    </source>
</evidence>
<feature type="region of interest" description="Disordered" evidence="1">
    <location>
        <begin position="130"/>
        <end position="154"/>
    </location>
</feature>
<keyword evidence="2" id="KW-1133">Transmembrane helix</keyword>
<keyword evidence="2" id="KW-0812">Transmembrane</keyword>
<feature type="transmembrane region" description="Helical" evidence="2">
    <location>
        <begin position="90"/>
        <end position="110"/>
    </location>
</feature>
<proteinExistence type="predicted"/>
<name>A0A1F6VAD3_9PROT</name>
<reference evidence="3 4" key="1">
    <citation type="journal article" date="2016" name="Nat. Commun.">
        <title>Thousands of microbial genomes shed light on interconnected biogeochemical processes in an aquifer system.</title>
        <authorList>
            <person name="Anantharaman K."/>
            <person name="Brown C.T."/>
            <person name="Hug L.A."/>
            <person name="Sharon I."/>
            <person name="Castelle C.J."/>
            <person name="Probst A.J."/>
            <person name="Thomas B.C."/>
            <person name="Singh A."/>
            <person name="Wilkins M.J."/>
            <person name="Karaoz U."/>
            <person name="Brodie E.L."/>
            <person name="Williams K.H."/>
            <person name="Hubbard S.S."/>
            <person name="Banfield J.F."/>
        </authorList>
    </citation>
    <scope>NUCLEOTIDE SEQUENCE [LARGE SCALE GENOMIC DNA]</scope>
</reference>
<comment type="caution">
    <text evidence="3">The sequence shown here is derived from an EMBL/GenBank/DDBJ whole genome shotgun (WGS) entry which is preliminary data.</text>
</comment>
<keyword evidence="2" id="KW-0472">Membrane</keyword>
<sequence>MVAMTKKTRAELEAENRLLRTHSLGDNVSRVVHSLIKYGAYVLIAYYAIAQPIDSLSGKTTQADIKIDSATSLSVNRSDTTPVGSRSTNYCLIFGAVSLVFGFAGIAYGWKQAKLRKDVVERIQARNQTLEKKLDPKRSTSSLTPRGDTRPEDL</sequence>
<gene>
    <name evidence="3" type="ORF">A2W18_09850</name>
</gene>